<evidence type="ECO:0000313" key="1">
    <source>
        <dbReference type="EMBL" id="NYT46675.1"/>
    </source>
</evidence>
<proteinExistence type="predicted"/>
<comment type="caution">
    <text evidence="1">The sequence shown here is derived from an EMBL/GenBank/DDBJ whole genome shotgun (WGS) entry which is preliminary data.</text>
</comment>
<name>A0A7Z0SES6_9GAMM</name>
<accession>A0A7Z0SES6</accession>
<dbReference type="AlphaFoldDB" id="A0A7Z0SES6"/>
<dbReference type="Proteomes" id="UP000537890">
    <property type="component" value="Unassembled WGS sequence"/>
</dbReference>
<evidence type="ECO:0000313" key="2">
    <source>
        <dbReference type="Proteomes" id="UP000537890"/>
    </source>
</evidence>
<reference evidence="1 2" key="1">
    <citation type="submission" date="2020-05" db="EMBL/GenBank/DDBJ databases">
        <title>Horizontal transmission and recombination maintain forever young bacterial symbiont genomes.</title>
        <authorList>
            <person name="Russell S.L."/>
            <person name="Pepper-Tunick E."/>
            <person name="Svedberg J."/>
            <person name="Byrne A."/>
            <person name="Ruelas Castillo J."/>
            <person name="Vollmers C."/>
            <person name="Beinart R.A."/>
            <person name="Corbett-Detig R."/>
        </authorList>
    </citation>
    <scope>NUCLEOTIDE SEQUENCE [LARGE SCALE GENOMIC DNA]</scope>
    <source>
        <strain evidence="1">4727-3</strain>
    </source>
</reference>
<organism evidence="1 2">
    <name type="scientific">Candidatus Methanofishera endochildressiae</name>
    <dbReference type="NCBI Taxonomy" id="2738884"/>
    <lineage>
        <taxon>Bacteria</taxon>
        <taxon>Pseudomonadati</taxon>
        <taxon>Pseudomonadota</taxon>
        <taxon>Gammaproteobacteria</taxon>
        <taxon>Candidatus Methanofishera</taxon>
    </lineage>
</organism>
<gene>
    <name evidence="1" type="ORF">H0A75_02440</name>
</gene>
<protein>
    <submittedName>
        <fullName evidence="1">Uncharacterized protein</fullName>
    </submittedName>
</protein>
<sequence length="46" mass="5164">MVLAGIDLAWQIKLAALLHQLNDSKVLKLIINNPVSQILNESKIQR</sequence>
<dbReference type="EMBL" id="JACCHS010000027">
    <property type="protein sequence ID" value="NYT46675.1"/>
    <property type="molecule type" value="Genomic_DNA"/>
</dbReference>